<evidence type="ECO:0000313" key="2">
    <source>
        <dbReference type="EMBL" id="VDM85805.1"/>
    </source>
</evidence>
<keyword evidence="1" id="KW-0472">Membrane</keyword>
<keyword evidence="1" id="KW-0812">Transmembrane</keyword>
<feature type="transmembrane region" description="Helical" evidence="1">
    <location>
        <begin position="12"/>
        <end position="33"/>
    </location>
</feature>
<reference evidence="2 3" key="1">
    <citation type="submission" date="2018-11" db="EMBL/GenBank/DDBJ databases">
        <authorList>
            <consortium name="Pathogen Informatics"/>
        </authorList>
    </citation>
    <scope>NUCLEOTIDE SEQUENCE [LARGE SCALE GENOMIC DNA]</scope>
</reference>
<evidence type="ECO:0000256" key="1">
    <source>
        <dbReference type="SAM" id="Phobius"/>
    </source>
</evidence>
<organism evidence="2 3">
    <name type="scientific">Strongylus vulgaris</name>
    <name type="common">Blood worm</name>
    <dbReference type="NCBI Taxonomy" id="40348"/>
    <lineage>
        <taxon>Eukaryota</taxon>
        <taxon>Metazoa</taxon>
        <taxon>Ecdysozoa</taxon>
        <taxon>Nematoda</taxon>
        <taxon>Chromadorea</taxon>
        <taxon>Rhabditida</taxon>
        <taxon>Rhabditina</taxon>
        <taxon>Rhabditomorpha</taxon>
        <taxon>Strongyloidea</taxon>
        <taxon>Strongylidae</taxon>
        <taxon>Strongylus</taxon>
    </lineage>
</organism>
<keyword evidence="1" id="KW-1133">Transmembrane helix</keyword>
<dbReference type="InterPro" id="IPR019421">
    <property type="entry name" value="7TM_GPCR_serpentine_rcpt_Srd"/>
</dbReference>
<gene>
    <name evidence="2" type="ORF">SVUK_LOCUS20803</name>
</gene>
<dbReference type="Pfam" id="PF10317">
    <property type="entry name" value="7TM_GPCR_Srd"/>
    <property type="match status" value="1"/>
</dbReference>
<name>A0A3P7LU17_STRVU</name>
<keyword evidence="3" id="KW-1185">Reference proteome</keyword>
<protein>
    <submittedName>
        <fullName evidence="2">Uncharacterized protein</fullName>
    </submittedName>
</protein>
<evidence type="ECO:0000313" key="3">
    <source>
        <dbReference type="Proteomes" id="UP000270094"/>
    </source>
</evidence>
<dbReference type="Proteomes" id="UP000270094">
    <property type="component" value="Unassembled WGS sequence"/>
</dbReference>
<dbReference type="EMBL" id="UYYB01145582">
    <property type="protein sequence ID" value="VDM85805.1"/>
    <property type="molecule type" value="Genomic_DNA"/>
</dbReference>
<dbReference type="OrthoDB" id="5865968at2759"/>
<dbReference type="AlphaFoldDB" id="A0A3P7LU17"/>
<accession>A0A3P7LU17</accession>
<proteinExistence type="predicted"/>
<sequence length="75" mass="8650">MAYYDLNPLIINYYYLIFVVVSVSANSLLIFLVRYRSPDSVQTFKILLINTAVNQIIATLVEGFLQARYVVVSIW</sequence>